<sequence>MNQSTLFQPLQQAQFTELCIALYERELLHLSREGPDNALFLKRRLASLPFYVERAAHALNRIQTPLLLDTQNASWQSKQKLKPPAAKHDPQGLQNWLQKHARLALVVPVQSEQQGIVSVMLDSIDRISEAGVHVNQYGWFDWQGQPIAKNQQSCLLLKPDKASMSAACCGHQWAVSGRVAPRTLNLREVLLAATLRWPKFTSVQWLPD</sequence>
<comment type="caution">
    <text evidence="1">The sequence shown here is derived from an EMBL/GenBank/DDBJ whole genome shotgun (WGS) entry which is preliminary data.</text>
</comment>
<protein>
    <submittedName>
        <fullName evidence="1">Uncharacterized protein</fullName>
    </submittedName>
</protein>
<gene>
    <name evidence="1" type="ORF">CWE09_03540</name>
</gene>
<dbReference type="OrthoDB" id="6321522at2"/>
<evidence type="ECO:0000313" key="2">
    <source>
        <dbReference type="Proteomes" id="UP000288293"/>
    </source>
</evidence>
<organism evidence="1 2">
    <name type="scientific">Aliidiomarina minuta</name>
    <dbReference type="NCBI Taxonomy" id="880057"/>
    <lineage>
        <taxon>Bacteria</taxon>
        <taxon>Pseudomonadati</taxon>
        <taxon>Pseudomonadota</taxon>
        <taxon>Gammaproteobacteria</taxon>
        <taxon>Alteromonadales</taxon>
        <taxon>Idiomarinaceae</taxon>
        <taxon>Aliidiomarina</taxon>
    </lineage>
</organism>
<name>A0A432W6W6_9GAMM</name>
<dbReference type="RefSeq" id="WP_126802633.1">
    <property type="nucleotide sequence ID" value="NZ_PIPL01000001.1"/>
</dbReference>
<evidence type="ECO:0000313" key="1">
    <source>
        <dbReference type="EMBL" id="RUO25815.1"/>
    </source>
</evidence>
<proteinExistence type="predicted"/>
<keyword evidence="2" id="KW-1185">Reference proteome</keyword>
<accession>A0A432W6W6</accession>
<dbReference type="EMBL" id="PIPL01000001">
    <property type="protein sequence ID" value="RUO25815.1"/>
    <property type="molecule type" value="Genomic_DNA"/>
</dbReference>
<dbReference type="Proteomes" id="UP000288293">
    <property type="component" value="Unassembled WGS sequence"/>
</dbReference>
<reference evidence="1 2" key="1">
    <citation type="journal article" date="2011" name="Front. Microbiol.">
        <title>Genomic signatures of strain selection and enhancement in Bacillus atrophaeus var. globigii, a historical biowarfare simulant.</title>
        <authorList>
            <person name="Gibbons H.S."/>
            <person name="Broomall S.M."/>
            <person name="McNew L.A."/>
            <person name="Daligault H."/>
            <person name="Chapman C."/>
            <person name="Bruce D."/>
            <person name="Karavis M."/>
            <person name="Krepps M."/>
            <person name="McGregor P.A."/>
            <person name="Hong C."/>
            <person name="Park K.H."/>
            <person name="Akmal A."/>
            <person name="Feldman A."/>
            <person name="Lin J.S."/>
            <person name="Chang W.E."/>
            <person name="Higgs B.W."/>
            <person name="Demirev P."/>
            <person name="Lindquist J."/>
            <person name="Liem A."/>
            <person name="Fochler E."/>
            <person name="Read T.D."/>
            <person name="Tapia R."/>
            <person name="Johnson S."/>
            <person name="Bishop-Lilly K.A."/>
            <person name="Detter C."/>
            <person name="Han C."/>
            <person name="Sozhamannan S."/>
            <person name="Rosenzweig C.N."/>
            <person name="Skowronski E.W."/>
        </authorList>
    </citation>
    <scope>NUCLEOTIDE SEQUENCE [LARGE SCALE GENOMIC DNA]</scope>
    <source>
        <strain evidence="1 2">MLST1</strain>
    </source>
</reference>
<dbReference type="AlphaFoldDB" id="A0A432W6W6"/>